<sequence length="670" mass="73925">MGKGGERLLKLSEEVGDAIAVLVEEKSAAAAESAEKEEVANEEDAAVKVGDLMEALYQGGKRWFEVRIESVTDEKVKVKWTYDEDVPEEELLLTDLRRKEEMQDAAPKKKEPARQALEVGAAVEGLYSNGKWFEAHVTAVLDGKVRVKWTYDDAVPESELTLADVKGKPTVEIDKVFIYGDDRARMTMELKILNFVEMKVKDFVASKPRVSDDCEGNGFSVIPLLNDGELKAKVIGKKGSVRLKIAKACGSELEYIGNLAYIVGTQAERARTAAILELIQTVPTGDLDSVPEVLEAMASLVTVHPEALPVVMGKQRATLNSMEDETGTMCFWKNNPVTESQTPEVELALTVGMTVEGEFESKKKGVEWFEATVLEIKHGEDGKHTVKVEWTYDPDEKSELPDSDVRKMLTVAEHKKREQLEAMASAKSLVILGPQRMRALAELRVMGLVEDKCPGTYASFAPIADDSGFVTEASTLADEEQKGIPEHRRKTIGAASNCIIEPVGDTLYLAGSFAERALAQEYLKWSTMEKPSVQNTEARDDIDVLVVTKDKLVNLTPRALGQVEEETETVAFFAADTPGGDSRLVVCGADEAKRASAVAKLVQLQEAPQEQDTKKRKWEDWGDGGKDWSKADGASKELQSAPPKKTKVLVFSSEDEERRRKRAERFGPRP</sequence>
<proteinExistence type="predicted"/>
<accession>A0A813HGT7</accession>
<keyword evidence="4" id="KW-1185">Reference proteome</keyword>
<feature type="compositionally biased region" description="Basic and acidic residues" evidence="2">
    <location>
        <begin position="611"/>
        <end position="635"/>
    </location>
</feature>
<dbReference type="AlphaFoldDB" id="A0A813HGT7"/>
<name>A0A813HGT7_POLGL</name>
<dbReference type="GO" id="GO:0003723">
    <property type="term" value="F:RNA binding"/>
    <property type="evidence" value="ECO:0007669"/>
    <property type="project" value="UniProtKB-UniRule"/>
</dbReference>
<keyword evidence="1" id="KW-0694">RNA-binding</keyword>
<reference evidence="3" key="1">
    <citation type="submission" date="2021-02" db="EMBL/GenBank/DDBJ databases">
        <authorList>
            <person name="Dougan E. K."/>
            <person name="Rhodes N."/>
            <person name="Thang M."/>
            <person name="Chan C."/>
        </authorList>
    </citation>
    <scope>NUCLEOTIDE SEQUENCE</scope>
</reference>
<dbReference type="CDD" id="cd04508">
    <property type="entry name" value="Tudor_SF"/>
    <property type="match status" value="1"/>
</dbReference>
<organism evidence="3 4">
    <name type="scientific">Polarella glacialis</name>
    <name type="common">Dinoflagellate</name>
    <dbReference type="NCBI Taxonomy" id="89957"/>
    <lineage>
        <taxon>Eukaryota</taxon>
        <taxon>Sar</taxon>
        <taxon>Alveolata</taxon>
        <taxon>Dinophyceae</taxon>
        <taxon>Suessiales</taxon>
        <taxon>Suessiaceae</taxon>
        <taxon>Polarella</taxon>
    </lineage>
</organism>
<evidence type="ECO:0008006" key="5">
    <source>
        <dbReference type="Google" id="ProtNLM"/>
    </source>
</evidence>
<dbReference type="PROSITE" id="PS50084">
    <property type="entry name" value="KH_TYPE_1"/>
    <property type="match status" value="1"/>
</dbReference>
<protein>
    <recommendedName>
        <fullName evidence="5">Tudor domain-containing protein</fullName>
    </recommendedName>
</protein>
<evidence type="ECO:0000256" key="1">
    <source>
        <dbReference type="PROSITE-ProRule" id="PRU00117"/>
    </source>
</evidence>
<evidence type="ECO:0000313" key="3">
    <source>
        <dbReference type="EMBL" id="CAE8637196.1"/>
    </source>
</evidence>
<evidence type="ECO:0000313" key="4">
    <source>
        <dbReference type="Proteomes" id="UP000654075"/>
    </source>
</evidence>
<dbReference type="Proteomes" id="UP000654075">
    <property type="component" value="Unassembled WGS sequence"/>
</dbReference>
<evidence type="ECO:0000256" key="2">
    <source>
        <dbReference type="SAM" id="MobiDB-lite"/>
    </source>
</evidence>
<dbReference type="EMBL" id="CAJNNV010031640">
    <property type="protein sequence ID" value="CAE8637196.1"/>
    <property type="molecule type" value="Genomic_DNA"/>
</dbReference>
<gene>
    <name evidence="3" type="ORF">PGLA1383_LOCUS52586</name>
</gene>
<dbReference type="OrthoDB" id="470141at2759"/>
<comment type="caution">
    <text evidence="3">The sequence shown here is derived from an EMBL/GenBank/DDBJ whole genome shotgun (WGS) entry which is preliminary data.</text>
</comment>
<feature type="region of interest" description="Disordered" evidence="2">
    <location>
        <begin position="607"/>
        <end position="670"/>
    </location>
</feature>